<evidence type="ECO:0000313" key="2">
    <source>
        <dbReference type="EMBL" id="QFI73799.1"/>
    </source>
</evidence>
<gene>
    <name evidence="2" type="ORF">F8237_16120</name>
</gene>
<organism evidence="2 3">
    <name type="scientific">Bradyrhizobium betae</name>
    <dbReference type="NCBI Taxonomy" id="244734"/>
    <lineage>
        <taxon>Bacteria</taxon>
        <taxon>Pseudomonadati</taxon>
        <taxon>Pseudomonadota</taxon>
        <taxon>Alphaproteobacteria</taxon>
        <taxon>Hyphomicrobiales</taxon>
        <taxon>Nitrobacteraceae</taxon>
        <taxon>Bradyrhizobium</taxon>
    </lineage>
</organism>
<dbReference type="Pfam" id="PF12697">
    <property type="entry name" value="Abhydrolase_6"/>
    <property type="match status" value="1"/>
</dbReference>
<dbReference type="OrthoDB" id="9812774at2"/>
<dbReference type="PANTHER" id="PTHR43194">
    <property type="entry name" value="HYDROLASE ALPHA/BETA FOLD FAMILY"/>
    <property type="match status" value="1"/>
</dbReference>
<dbReference type="GO" id="GO:0016787">
    <property type="term" value="F:hydrolase activity"/>
    <property type="evidence" value="ECO:0007669"/>
    <property type="project" value="UniProtKB-KW"/>
</dbReference>
<evidence type="ECO:0000313" key="3">
    <source>
        <dbReference type="Proteomes" id="UP000325641"/>
    </source>
</evidence>
<protein>
    <submittedName>
        <fullName evidence="2">Alpha/beta hydrolase</fullName>
    </submittedName>
</protein>
<name>A0A5P6P664_9BRAD</name>
<feature type="domain" description="AB hydrolase-1" evidence="1">
    <location>
        <begin position="5"/>
        <end position="236"/>
    </location>
</feature>
<dbReference type="SUPFAM" id="SSF53474">
    <property type="entry name" value="alpha/beta-Hydrolases"/>
    <property type="match status" value="1"/>
</dbReference>
<reference evidence="3" key="1">
    <citation type="submission" date="2019-10" db="EMBL/GenBank/DDBJ databases">
        <title>Complete Genome Sequence of Bradyrhizobium betae type strain PL7HG1T.</title>
        <authorList>
            <person name="Bromfield E.S.P."/>
            <person name="Cloutier S."/>
        </authorList>
    </citation>
    <scope>NUCLEOTIDE SEQUENCE [LARGE SCALE GENOMIC DNA]</scope>
    <source>
        <strain evidence="3">PL7HG1</strain>
    </source>
</reference>
<accession>A0A5P6P664</accession>
<dbReference type="EMBL" id="CP044543">
    <property type="protein sequence ID" value="QFI73799.1"/>
    <property type="molecule type" value="Genomic_DNA"/>
</dbReference>
<dbReference type="AlphaFoldDB" id="A0A5P6P664"/>
<dbReference type="InterPro" id="IPR050228">
    <property type="entry name" value="Carboxylesterase_BioH"/>
</dbReference>
<dbReference type="Gene3D" id="3.40.50.1820">
    <property type="entry name" value="alpha/beta hydrolase"/>
    <property type="match status" value="1"/>
</dbReference>
<proteinExistence type="predicted"/>
<dbReference type="PANTHER" id="PTHR43194:SF2">
    <property type="entry name" value="PEROXISOMAL MEMBRANE PROTEIN LPX1"/>
    <property type="match status" value="1"/>
</dbReference>
<evidence type="ECO:0000259" key="1">
    <source>
        <dbReference type="Pfam" id="PF12697"/>
    </source>
</evidence>
<dbReference type="InterPro" id="IPR029058">
    <property type="entry name" value="AB_hydrolase_fold"/>
</dbReference>
<keyword evidence="2" id="KW-0378">Hydrolase</keyword>
<sequence length="244" mass="27054">MSNRILLHGVPNTPAIWRPLIDRLGEPVTAPCLPGFCGPAPHGFDCTKDAYAQWLIRLLESRYESDGPVDLVGHDWGALLALRAASLRPDLIRSWAICGAAIDPVYRGHVVARLWNTPGLGELVMAISSTTAMERSFRRGGLPAELARQEASAWSPQMRRAILALYRSADGLRFEGDWIDRLRDLPDRGLVVWGANDPYVSVAVAERFAQRHACKLRIEADAGHWQIVERAPAIAEVLVAHWRS</sequence>
<dbReference type="RefSeq" id="WP_151646122.1">
    <property type="nucleotide sequence ID" value="NZ_CP044543.1"/>
</dbReference>
<dbReference type="Proteomes" id="UP000325641">
    <property type="component" value="Chromosome"/>
</dbReference>
<dbReference type="KEGG" id="bbet:F8237_16120"/>
<dbReference type="InterPro" id="IPR000073">
    <property type="entry name" value="AB_hydrolase_1"/>
</dbReference>